<gene>
    <name evidence="2" type="ORF">AC578_7183</name>
</gene>
<evidence type="ECO:0000256" key="1">
    <source>
        <dbReference type="SAM" id="MobiDB-lite"/>
    </source>
</evidence>
<protein>
    <submittedName>
        <fullName evidence="2">Uncharacterized protein</fullName>
    </submittedName>
</protein>
<dbReference type="AlphaFoldDB" id="A0A139HWK5"/>
<dbReference type="Proteomes" id="UP000070133">
    <property type="component" value="Unassembled WGS sequence"/>
</dbReference>
<reference evidence="2 3" key="1">
    <citation type="submission" date="2015-07" db="EMBL/GenBank/DDBJ databases">
        <title>Comparative genomics of the Sigatoka disease complex on banana suggests a link between parallel evolutionary changes in Pseudocercospora fijiensis and Pseudocercospora eumusae and increased virulence on the banana host.</title>
        <authorList>
            <person name="Chang T.-C."/>
            <person name="Salvucci A."/>
            <person name="Crous P.W."/>
            <person name="Stergiopoulos I."/>
        </authorList>
    </citation>
    <scope>NUCLEOTIDE SEQUENCE [LARGE SCALE GENOMIC DNA]</scope>
    <source>
        <strain evidence="2 3">CBS 114824</strain>
    </source>
</reference>
<feature type="compositionally biased region" description="Acidic residues" evidence="1">
    <location>
        <begin position="1"/>
        <end position="20"/>
    </location>
</feature>
<organism evidence="2 3">
    <name type="scientific">Pseudocercospora eumusae</name>
    <dbReference type="NCBI Taxonomy" id="321146"/>
    <lineage>
        <taxon>Eukaryota</taxon>
        <taxon>Fungi</taxon>
        <taxon>Dikarya</taxon>
        <taxon>Ascomycota</taxon>
        <taxon>Pezizomycotina</taxon>
        <taxon>Dothideomycetes</taxon>
        <taxon>Dothideomycetidae</taxon>
        <taxon>Mycosphaerellales</taxon>
        <taxon>Mycosphaerellaceae</taxon>
        <taxon>Pseudocercospora</taxon>
    </lineage>
</organism>
<proteinExistence type="predicted"/>
<evidence type="ECO:0000313" key="3">
    <source>
        <dbReference type="Proteomes" id="UP000070133"/>
    </source>
</evidence>
<feature type="region of interest" description="Disordered" evidence="1">
    <location>
        <begin position="1"/>
        <end position="33"/>
    </location>
</feature>
<sequence>MADNEEEGLLGIEVDTDDYAETAAGDTPSIPRTFQSEADFQVQKASYSAKIDQGNIYAEVVKTLPLLDASAEPASGVDVDGKLAKPKLSKKEVQLLGYAVGEMYFDRKYQDIIDLCQRVGDRFKPESGEMDESMS</sequence>
<keyword evidence="3" id="KW-1185">Reference proteome</keyword>
<comment type="caution">
    <text evidence="2">The sequence shown here is derived from an EMBL/GenBank/DDBJ whole genome shotgun (WGS) entry which is preliminary data.</text>
</comment>
<name>A0A139HWK5_9PEZI</name>
<dbReference type="OrthoDB" id="3938544at2759"/>
<dbReference type="EMBL" id="LFZN01000004">
    <property type="protein sequence ID" value="KXT06850.1"/>
    <property type="molecule type" value="Genomic_DNA"/>
</dbReference>
<evidence type="ECO:0000313" key="2">
    <source>
        <dbReference type="EMBL" id="KXT06850.1"/>
    </source>
</evidence>
<accession>A0A139HWK5</accession>